<protein>
    <submittedName>
        <fullName evidence="2">Uncharacterized protein</fullName>
    </submittedName>
</protein>
<sequence>MSGPQPQENIMGGFAAFIPMAVAAASSIASSVQKDNAASDAADAQDQAVERRNQMIAAQQEQQEKQQRDLLDQQQATARAQMGAWGVGGDGGSSDAILQGMAQNAADSINAGNQLAQFRMDRNSLGGSSARGSSNLLDPNMLNNGLSVFQSFYGGGE</sequence>
<organism evidence="2 3">
    <name type="scientific">Paramagnetospirillum kuznetsovii</name>
    <dbReference type="NCBI Taxonomy" id="2053833"/>
    <lineage>
        <taxon>Bacteria</taxon>
        <taxon>Pseudomonadati</taxon>
        <taxon>Pseudomonadota</taxon>
        <taxon>Alphaproteobacteria</taxon>
        <taxon>Rhodospirillales</taxon>
        <taxon>Magnetospirillaceae</taxon>
        <taxon>Paramagnetospirillum</taxon>
    </lineage>
</organism>
<proteinExistence type="predicted"/>
<keyword evidence="3" id="KW-1185">Reference proteome</keyword>
<name>A0A364P3R3_9PROT</name>
<reference evidence="2 3" key="1">
    <citation type="submission" date="2017-11" db="EMBL/GenBank/DDBJ databases">
        <title>Draft genome sequence of magnetotactic bacterium Magnetospirillum kuznetsovii LBB-42.</title>
        <authorList>
            <person name="Grouzdev D.S."/>
            <person name="Rysina M.S."/>
            <person name="Baslerov R.V."/>
            <person name="Koziaeva V."/>
        </authorList>
    </citation>
    <scope>NUCLEOTIDE SEQUENCE [LARGE SCALE GENOMIC DNA]</scope>
    <source>
        <strain evidence="2 3">LBB-42</strain>
    </source>
</reference>
<gene>
    <name evidence="2" type="ORF">CU669_01535</name>
</gene>
<feature type="region of interest" description="Disordered" evidence="1">
    <location>
        <begin position="123"/>
        <end position="143"/>
    </location>
</feature>
<accession>A0A364P3R3</accession>
<dbReference type="Proteomes" id="UP000251075">
    <property type="component" value="Unassembled WGS sequence"/>
</dbReference>
<feature type="region of interest" description="Disordered" evidence="1">
    <location>
        <begin position="30"/>
        <end position="89"/>
    </location>
</feature>
<feature type="compositionally biased region" description="Polar residues" evidence="1">
    <location>
        <begin position="125"/>
        <end position="143"/>
    </location>
</feature>
<feature type="compositionally biased region" description="Low complexity" evidence="1">
    <location>
        <begin position="30"/>
        <end position="47"/>
    </location>
</feature>
<evidence type="ECO:0000313" key="3">
    <source>
        <dbReference type="Proteomes" id="UP000251075"/>
    </source>
</evidence>
<comment type="caution">
    <text evidence="2">The sequence shown here is derived from an EMBL/GenBank/DDBJ whole genome shotgun (WGS) entry which is preliminary data.</text>
</comment>
<evidence type="ECO:0000256" key="1">
    <source>
        <dbReference type="SAM" id="MobiDB-lite"/>
    </source>
</evidence>
<dbReference type="EMBL" id="PGTO01000001">
    <property type="protein sequence ID" value="RAU23797.1"/>
    <property type="molecule type" value="Genomic_DNA"/>
</dbReference>
<feature type="compositionally biased region" description="Basic and acidic residues" evidence="1">
    <location>
        <begin position="62"/>
        <end position="71"/>
    </location>
</feature>
<dbReference type="AlphaFoldDB" id="A0A364P3R3"/>
<evidence type="ECO:0000313" key="2">
    <source>
        <dbReference type="EMBL" id="RAU23797.1"/>
    </source>
</evidence>